<gene>
    <name evidence="6" type="ORF">PHYPA_012515</name>
</gene>
<sequence>MLDHGPQSKKARVAGEVDFSVFNFEMEMEEEQVPSNSYKSGSSSYFFPTAYQRKPKYPVTSSSPSSKPVTSSAPSSKRQGRQSARDKSGDENQVSISGYNSKQGMLRNKDVVSFSIRNEVIVTASRARLNQHYGRFLTVIFSEKHIEVKQAKEILSRKWQRDDLCVFKSFYKFHTENADEKAIVVLLLHKRRVFGRCSDNECTHPSDVTETLVMEIKNDKWKDQQRKIFELSQGYREVWKRIETEEMPKYKERLTRYPLEELSINANLARKVEPERIPEMSSPSSSWLSPELRTFETLVYPQGDPDAVTITSKDVDVLRPMGFLNDTIIDFYIKYLQNQLSDKDKGRFYFFNSFFFRKLADSSIKYTGPNRGKIVYDRVRKWTRKVSLFEKDYVFIPVNQSLHWSLIIVCHLGNLGSSPDESRGTPCILHLDSMEGNHEGIEEHIRNYILQAWIEEHQSSADEALSHMKYKEATVPQQINHCDCGIYLLHYVELFLKGAPQHFSLASFEGFPYFLTRTWFKSSEASAKRSAIRNLLIRLYQDYHSSATDKQPLQEQVTSSQGTEELLVIDVDDVCISSDSKAIHSDLVASLHRQICEEVEGAGKQAMSSDVGPGVETPLIVDLHSDDEANESSPLEDSQILDSVDGKLLHSSSTSAHEHSSSPLDFKDTPVVLASSDEAVSNDDSVKFSSSADLVVVDRYNSSPSFDSDDDHKNVRGR</sequence>
<dbReference type="PANTHER" id="PTHR47764">
    <property type="entry name" value="UBIQUITIN-LIKE-SPECIFIC PROTEASE 2B-RELATED"/>
    <property type="match status" value="1"/>
</dbReference>
<evidence type="ECO:0000256" key="1">
    <source>
        <dbReference type="ARBA" id="ARBA00005234"/>
    </source>
</evidence>
<dbReference type="AlphaFoldDB" id="A0A2K1K2P0"/>
<comment type="similarity">
    <text evidence="1">Belongs to the peptidase C48 family.</text>
</comment>
<dbReference type="Gene3D" id="1.10.418.20">
    <property type="match status" value="1"/>
</dbReference>
<feature type="region of interest" description="Disordered" evidence="4">
    <location>
        <begin position="55"/>
        <end position="100"/>
    </location>
</feature>
<feature type="compositionally biased region" description="Low complexity" evidence="4">
    <location>
        <begin position="57"/>
        <end position="77"/>
    </location>
</feature>
<dbReference type="FunCoup" id="A0A2K1K2P0">
    <property type="interactions" value="2515"/>
</dbReference>
<protein>
    <recommendedName>
        <fullName evidence="5">Ubiquitin-like protease family profile domain-containing protein</fullName>
    </recommendedName>
</protein>
<dbReference type="PANTHER" id="PTHR47764:SF2">
    <property type="entry name" value="UBIQUITIN-LIKE PROTEASE FAMILY PROFILE DOMAIN-CONTAINING PROTEIN"/>
    <property type="match status" value="1"/>
</dbReference>
<dbReference type="Gramene" id="Pp3c9_9860V3.1">
    <property type="protein sequence ID" value="Pp3c9_9860V3.1"/>
    <property type="gene ID" value="Pp3c9_9860"/>
</dbReference>
<dbReference type="STRING" id="3218.A0A2K1K2P0"/>
<feature type="domain" description="Ubiquitin-like protease family profile" evidence="5">
    <location>
        <begin position="308"/>
        <end position="495"/>
    </location>
</feature>
<evidence type="ECO:0000313" key="6">
    <source>
        <dbReference type="EMBL" id="PNR48042.1"/>
    </source>
</evidence>
<proteinExistence type="inferred from homology"/>
<dbReference type="Proteomes" id="UP000006727">
    <property type="component" value="Chromosome 9"/>
</dbReference>
<dbReference type="PaxDb" id="3218-PP1S24_79V6.1"/>
<dbReference type="InParanoid" id="A0A2K1K2P0"/>
<dbReference type="GO" id="GO:0004197">
    <property type="term" value="F:cysteine-type endopeptidase activity"/>
    <property type="evidence" value="ECO:0000318"/>
    <property type="project" value="GO_Central"/>
</dbReference>
<dbReference type="PROSITE" id="PS50600">
    <property type="entry name" value="ULP_PROTEASE"/>
    <property type="match status" value="1"/>
</dbReference>
<dbReference type="Gramene" id="Pp3c9_9860V3.2">
    <property type="protein sequence ID" value="Pp3c9_9860V3.2"/>
    <property type="gene ID" value="Pp3c9_9860"/>
</dbReference>
<dbReference type="EnsemblPlants" id="Pp3c9_9860V3.2">
    <property type="protein sequence ID" value="Pp3c9_9860V3.2"/>
    <property type="gene ID" value="Pp3c9_9860"/>
</dbReference>
<dbReference type="GO" id="GO:0006508">
    <property type="term" value="P:proteolysis"/>
    <property type="evidence" value="ECO:0007669"/>
    <property type="project" value="UniProtKB-KW"/>
</dbReference>
<evidence type="ECO:0000259" key="5">
    <source>
        <dbReference type="PROSITE" id="PS50600"/>
    </source>
</evidence>
<dbReference type="EMBL" id="ABEU02000009">
    <property type="protein sequence ID" value="PNR48042.1"/>
    <property type="molecule type" value="Genomic_DNA"/>
</dbReference>
<evidence type="ECO:0000256" key="3">
    <source>
        <dbReference type="ARBA" id="ARBA00022801"/>
    </source>
</evidence>
<dbReference type="Gene3D" id="3.30.310.130">
    <property type="entry name" value="Ubiquitin-related"/>
    <property type="match status" value="1"/>
</dbReference>
<evidence type="ECO:0000313" key="8">
    <source>
        <dbReference type="Proteomes" id="UP000006727"/>
    </source>
</evidence>
<feature type="compositionally biased region" description="Polar residues" evidence="4">
    <location>
        <begin position="91"/>
        <end position="100"/>
    </location>
</feature>
<keyword evidence="3" id="KW-0378">Hydrolase</keyword>
<organism evidence="6">
    <name type="scientific">Physcomitrium patens</name>
    <name type="common">Spreading-leaved earth moss</name>
    <name type="synonym">Physcomitrella patens</name>
    <dbReference type="NCBI Taxonomy" id="3218"/>
    <lineage>
        <taxon>Eukaryota</taxon>
        <taxon>Viridiplantae</taxon>
        <taxon>Streptophyta</taxon>
        <taxon>Embryophyta</taxon>
        <taxon>Bryophyta</taxon>
        <taxon>Bryophytina</taxon>
        <taxon>Bryopsida</taxon>
        <taxon>Funariidae</taxon>
        <taxon>Funariales</taxon>
        <taxon>Funariaceae</taxon>
        <taxon>Physcomitrium</taxon>
    </lineage>
</organism>
<dbReference type="EnsemblPlants" id="Pp3c9_9860V3.1">
    <property type="protein sequence ID" value="Pp3c9_9860V3.1"/>
    <property type="gene ID" value="Pp3c9_9860"/>
</dbReference>
<reference evidence="6 8" key="1">
    <citation type="journal article" date="2008" name="Science">
        <title>The Physcomitrella genome reveals evolutionary insights into the conquest of land by plants.</title>
        <authorList>
            <person name="Rensing S."/>
            <person name="Lang D."/>
            <person name="Zimmer A."/>
            <person name="Terry A."/>
            <person name="Salamov A."/>
            <person name="Shapiro H."/>
            <person name="Nishiyama T."/>
            <person name="Perroud P.-F."/>
            <person name="Lindquist E."/>
            <person name="Kamisugi Y."/>
            <person name="Tanahashi T."/>
            <person name="Sakakibara K."/>
            <person name="Fujita T."/>
            <person name="Oishi K."/>
            <person name="Shin-I T."/>
            <person name="Kuroki Y."/>
            <person name="Toyoda A."/>
            <person name="Suzuki Y."/>
            <person name="Hashimoto A."/>
            <person name="Yamaguchi K."/>
            <person name="Sugano A."/>
            <person name="Kohara Y."/>
            <person name="Fujiyama A."/>
            <person name="Anterola A."/>
            <person name="Aoki S."/>
            <person name="Ashton N."/>
            <person name="Barbazuk W.B."/>
            <person name="Barker E."/>
            <person name="Bennetzen J."/>
            <person name="Bezanilla M."/>
            <person name="Blankenship R."/>
            <person name="Cho S.H."/>
            <person name="Dutcher S."/>
            <person name="Estelle M."/>
            <person name="Fawcett J.A."/>
            <person name="Gundlach H."/>
            <person name="Hanada K."/>
            <person name="Heyl A."/>
            <person name="Hicks K.A."/>
            <person name="Hugh J."/>
            <person name="Lohr M."/>
            <person name="Mayer K."/>
            <person name="Melkozernov A."/>
            <person name="Murata T."/>
            <person name="Nelson D."/>
            <person name="Pils B."/>
            <person name="Prigge M."/>
            <person name="Reiss B."/>
            <person name="Renner T."/>
            <person name="Rombauts S."/>
            <person name="Rushton P."/>
            <person name="Sanderfoot A."/>
            <person name="Schween G."/>
            <person name="Shiu S.-H."/>
            <person name="Stueber K."/>
            <person name="Theodoulou F.L."/>
            <person name="Tu H."/>
            <person name="Van de Peer Y."/>
            <person name="Verrier P.J."/>
            <person name="Waters E."/>
            <person name="Wood A."/>
            <person name="Yang L."/>
            <person name="Cove D."/>
            <person name="Cuming A."/>
            <person name="Hasebe M."/>
            <person name="Lucas S."/>
            <person name="Mishler D.B."/>
            <person name="Reski R."/>
            <person name="Grigoriev I."/>
            <person name="Quatrano R.S."/>
            <person name="Boore J.L."/>
        </authorList>
    </citation>
    <scope>NUCLEOTIDE SEQUENCE [LARGE SCALE GENOMIC DNA]</scope>
    <source>
        <strain evidence="7 8">cv. Gransden 2004</strain>
    </source>
</reference>
<reference evidence="6 8" key="2">
    <citation type="journal article" date="2018" name="Plant J.">
        <title>The Physcomitrella patens chromosome-scale assembly reveals moss genome structure and evolution.</title>
        <authorList>
            <person name="Lang D."/>
            <person name="Ullrich K.K."/>
            <person name="Murat F."/>
            <person name="Fuchs J."/>
            <person name="Jenkins J."/>
            <person name="Haas F.B."/>
            <person name="Piednoel M."/>
            <person name="Gundlach H."/>
            <person name="Van Bel M."/>
            <person name="Meyberg R."/>
            <person name="Vives C."/>
            <person name="Morata J."/>
            <person name="Symeonidi A."/>
            <person name="Hiss M."/>
            <person name="Muchero W."/>
            <person name="Kamisugi Y."/>
            <person name="Saleh O."/>
            <person name="Blanc G."/>
            <person name="Decker E.L."/>
            <person name="van Gessel N."/>
            <person name="Grimwood J."/>
            <person name="Hayes R.D."/>
            <person name="Graham S.W."/>
            <person name="Gunter L.E."/>
            <person name="McDaniel S.F."/>
            <person name="Hoernstein S.N.W."/>
            <person name="Larsson A."/>
            <person name="Li F.W."/>
            <person name="Perroud P.F."/>
            <person name="Phillips J."/>
            <person name="Ranjan P."/>
            <person name="Rokshar D.S."/>
            <person name="Rothfels C.J."/>
            <person name="Schneider L."/>
            <person name="Shu S."/>
            <person name="Stevenson D.W."/>
            <person name="Thummler F."/>
            <person name="Tillich M."/>
            <person name="Villarreal Aguilar J.C."/>
            <person name="Widiez T."/>
            <person name="Wong G.K."/>
            <person name="Wymore A."/>
            <person name="Zhang Y."/>
            <person name="Zimmer A.D."/>
            <person name="Quatrano R.S."/>
            <person name="Mayer K.F.X."/>
            <person name="Goodstein D."/>
            <person name="Casacuberta J.M."/>
            <person name="Vandepoele K."/>
            <person name="Reski R."/>
            <person name="Cuming A.C."/>
            <person name="Tuskan G.A."/>
            <person name="Maumus F."/>
            <person name="Salse J."/>
            <person name="Schmutz J."/>
            <person name="Rensing S.A."/>
        </authorList>
    </citation>
    <scope>NUCLEOTIDE SEQUENCE [LARGE SCALE GENOMIC DNA]</scope>
    <source>
        <strain evidence="7 8">cv. Gransden 2004</strain>
    </source>
</reference>
<keyword evidence="2" id="KW-0645">Protease</keyword>
<accession>A0A2K1K2P0</accession>
<evidence type="ECO:0000256" key="4">
    <source>
        <dbReference type="SAM" id="MobiDB-lite"/>
    </source>
</evidence>
<dbReference type="Pfam" id="PF02902">
    <property type="entry name" value="Peptidase_C48"/>
    <property type="match status" value="1"/>
</dbReference>
<evidence type="ECO:0000313" key="7">
    <source>
        <dbReference type="EnsemblPlants" id="Pp3c9_9860V3.1"/>
    </source>
</evidence>
<dbReference type="InterPro" id="IPR038765">
    <property type="entry name" value="Papain-like_cys_pep_sf"/>
</dbReference>
<evidence type="ECO:0000256" key="2">
    <source>
        <dbReference type="ARBA" id="ARBA00022670"/>
    </source>
</evidence>
<name>A0A2K1K2P0_PHYPA</name>
<reference evidence="7" key="3">
    <citation type="submission" date="2020-12" db="UniProtKB">
        <authorList>
            <consortium name="EnsemblPlants"/>
        </authorList>
    </citation>
    <scope>IDENTIFICATION</scope>
</reference>
<dbReference type="InterPro" id="IPR003653">
    <property type="entry name" value="Peptidase_C48_C"/>
</dbReference>
<dbReference type="SUPFAM" id="SSF54001">
    <property type="entry name" value="Cysteine proteinases"/>
    <property type="match status" value="1"/>
</dbReference>
<keyword evidence="8" id="KW-1185">Reference proteome</keyword>